<evidence type="ECO:0000256" key="7">
    <source>
        <dbReference type="ARBA" id="ARBA00023136"/>
    </source>
</evidence>
<comment type="caution">
    <text evidence="8">The sequence shown here is derived from an EMBL/GenBank/DDBJ whole genome shotgun (WGS) entry which is preliminary data.</text>
</comment>
<keyword evidence="9" id="KW-1185">Reference proteome</keyword>
<dbReference type="SUPFAM" id="SSF81343">
    <property type="entry name" value="Fumarate reductase respiratory complex transmembrane subunits"/>
    <property type="match status" value="1"/>
</dbReference>
<dbReference type="EMBL" id="JAGPNK010000007">
    <property type="protein sequence ID" value="KAH7318157.1"/>
    <property type="molecule type" value="Genomic_DNA"/>
</dbReference>
<keyword evidence="2" id="KW-0349">Heme</keyword>
<evidence type="ECO:0000256" key="4">
    <source>
        <dbReference type="ARBA" id="ARBA00022723"/>
    </source>
</evidence>
<accession>A0A8K0SR72</accession>
<dbReference type="Pfam" id="PF01127">
    <property type="entry name" value="Sdh_cyt"/>
    <property type="match status" value="1"/>
</dbReference>
<dbReference type="InterPro" id="IPR018495">
    <property type="entry name" value="Succ_DH_cyt_bsu_CS"/>
</dbReference>
<dbReference type="GO" id="GO:0016020">
    <property type="term" value="C:membrane"/>
    <property type="evidence" value="ECO:0007669"/>
    <property type="project" value="UniProtKB-SubCell"/>
</dbReference>
<evidence type="ECO:0000313" key="9">
    <source>
        <dbReference type="Proteomes" id="UP000813444"/>
    </source>
</evidence>
<protein>
    <submittedName>
        <fullName evidence="8">Uncharacterized protein</fullName>
    </submittedName>
</protein>
<dbReference type="GO" id="GO:0006121">
    <property type="term" value="P:mitochondrial electron transport, succinate to ubiquinone"/>
    <property type="evidence" value="ECO:0007669"/>
    <property type="project" value="TreeGrafter"/>
</dbReference>
<dbReference type="GO" id="GO:0009055">
    <property type="term" value="F:electron transfer activity"/>
    <property type="evidence" value="ECO:0007669"/>
    <property type="project" value="InterPro"/>
</dbReference>
<evidence type="ECO:0000256" key="5">
    <source>
        <dbReference type="ARBA" id="ARBA00022989"/>
    </source>
</evidence>
<keyword evidence="4" id="KW-0479">Metal-binding</keyword>
<keyword evidence="6" id="KW-0408">Iron</keyword>
<dbReference type="InterPro" id="IPR000701">
    <property type="entry name" value="SuccDH_FuR_B_TM-su"/>
</dbReference>
<evidence type="ECO:0000256" key="3">
    <source>
        <dbReference type="ARBA" id="ARBA00022692"/>
    </source>
</evidence>
<evidence type="ECO:0000256" key="2">
    <source>
        <dbReference type="ARBA" id="ARBA00022617"/>
    </source>
</evidence>
<dbReference type="GO" id="GO:0006099">
    <property type="term" value="P:tricarboxylic acid cycle"/>
    <property type="evidence" value="ECO:0007669"/>
    <property type="project" value="InterPro"/>
</dbReference>
<evidence type="ECO:0000256" key="6">
    <source>
        <dbReference type="ARBA" id="ARBA00023004"/>
    </source>
</evidence>
<dbReference type="PANTHER" id="PTHR10978:SF5">
    <property type="entry name" value="SUCCINATE DEHYDROGENASE CYTOCHROME B560 SUBUNIT, MITOCHONDRIAL"/>
    <property type="match status" value="1"/>
</dbReference>
<dbReference type="AlphaFoldDB" id="A0A8K0SR72"/>
<comment type="subcellular location">
    <subcellularLocation>
        <location evidence="1">Membrane</location>
        <topology evidence="1">Multi-pass membrane protein</topology>
    </subcellularLocation>
</comment>
<dbReference type="CDD" id="cd03499">
    <property type="entry name" value="SQR_TypeC_SdhC"/>
    <property type="match status" value="1"/>
</dbReference>
<dbReference type="PROSITE" id="PS01001">
    <property type="entry name" value="SDH_CYT_2"/>
    <property type="match status" value="1"/>
</dbReference>
<dbReference type="PANTHER" id="PTHR10978">
    <property type="entry name" value="SUCCINATE DEHYDROGENASE CYTOCHROME B560 SUBUNIT"/>
    <property type="match status" value="1"/>
</dbReference>
<keyword evidence="3" id="KW-0812">Transmembrane</keyword>
<reference evidence="8" key="1">
    <citation type="journal article" date="2021" name="Nat. Commun.">
        <title>Genetic determinants of endophytism in the Arabidopsis root mycobiome.</title>
        <authorList>
            <person name="Mesny F."/>
            <person name="Miyauchi S."/>
            <person name="Thiergart T."/>
            <person name="Pickel B."/>
            <person name="Atanasova L."/>
            <person name="Karlsson M."/>
            <person name="Huettel B."/>
            <person name="Barry K.W."/>
            <person name="Haridas S."/>
            <person name="Chen C."/>
            <person name="Bauer D."/>
            <person name="Andreopoulos W."/>
            <person name="Pangilinan J."/>
            <person name="LaButti K."/>
            <person name="Riley R."/>
            <person name="Lipzen A."/>
            <person name="Clum A."/>
            <person name="Drula E."/>
            <person name="Henrissat B."/>
            <person name="Kohler A."/>
            <person name="Grigoriev I.V."/>
            <person name="Martin F.M."/>
            <person name="Hacquard S."/>
        </authorList>
    </citation>
    <scope>NUCLEOTIDE SEQUENCE</scope>
    <source>
        <strain evidence="8">MPI-CAGE-CH-0235</strain>
    </source>
</reference>
<dbReference type="Gene3D" id="1.20.1300.10">
    <property type="entry name" value="Fumarate reductase/succinate dehydrogenase, transmembrane subunit"/>
    <property type="match status" value="1"/>
</dbReference>
<sequence>MLIRVIGAAGSPSVFFNQQIPKLAMAATGLPVMQSRRVATTKITPTEGSEILANQRLNRPISPHLGAYKLDQTYFSASAWNRITGCILSGSAYAYFAGYLVAPLLGWHWESASLAAGFAALPFAAQAGLKTFFAFPFAYHFFQGTRHIVYDLGLGYAKQTIKSGEKLIWGLSAVSALGLAFGL</sequence>
<dbReference type="GO" id="GO:0046872">
    <property type="term" value="F:metal ion binding"/>
    <property type="evidence" value="ECO:0007669"/>
    <property type="project" value="UniProtKB-KW"/>
</dbReference>
<evidence type="ECO:0000256" key="1">
    <source>
        <dbReference type="ARBA" id="ARBA00004141"/>
    </source>
</evidence>
<keyword evidence="5" id="KW-1133">Transmembrane helix</keyword>
<dbReference type="Proteomes" id="UP000813444">
    <property type="component" value="Unassembled WGS sequence"/>
</dbReference>
<dbReference type="GO" id="GO:0005739">
    <property type="term" value="C:mitochondrion"/>
    <property type="evidence" value="ECO:0007669"/>
    <property type="project" value="GOC"/>
</dbReference>
<proteinExistence type="predicted"/>
<dbReference type="InterPro" id="IPR014314">
    <property type="entry name" value="Succ_DH_cytb556"/>
</dbReference>
<gene>
    <name evidence="8" type="ORF">B0I35DRAFT_431447</name>
</gene>
<evidence type="ECO:0000313" key="8">
    <source>
        <dbReference type="EMBL" id="KAH7318157.1"/>
    </source>
</evidence>
<keyword evidence="7" id="KW-0472">Membrane</keyword>
<dbReference type="OrthoDB" id="588261at2759"/>
<organism evidence="8 9">
    <name type="scientific">Stachybotrys elegans</name>
    <dbReference type="NCBI Taxonomy" id="80388"/>
    <lineage>
        <taxon>Eukaryota</taxon>
        <taxon>Fungi</taxon>
        <taxon>Dikarya</taxon>
        <taxon>Ascomycota</taxon>
        <taxon>Pezizomycotina</taxon>
        <taxon>Sordariomycetes</taxon>
        <taxon>Hypocreomycetidae</taxon>
        <taxon>Hypocreales</taxon>
        <taxon>Stachybotryaceae</taxon>
        <taxon>Stachybotrys</taxon>
    </lineage>
</organism>
<name>A0A8K0SR72_9HYPO</name>
<dbReference type="InterPro" id="IPR034804">
    <property type="entry name" value="SQR/QFR_C/D"/>
</dbReference>